<reference evidence="2 3" key="1">
    <citation type="submission" date="2020-08" db="EMBL/GenBank/DDBJ databases">
        <title>A Genomic Blueprint of the Chicken Gut Microbiome.</title>
        <authorList>
            <person name="Gilroy R."/>
            <person name="Ravi A."/>
            <person name="Getino M."/>
            <person name="Pursley I."/>
            <person name="Horton D.L."/>
            <person name="Alikhan N.-F."/>
            <person name="Baker D."/>
            <person name="Gharbi K."/>
            <person name="Hall N."/>
            <person name="Watson M."/>
            <person name="Adriaenssens E.M."/>
            <person name="Foster-Nyarko E."/>
            <person name="Jarju S."/>
            <person name="Secka A."/>
            <person name="Antonio M."/>
            <person name="Oren A."/>
            <person name="Chaudhuri R."/>
            <person name="La Ragione R.M."/>
            <person name="Hildebrand F."/>
            <person name="Pallen M.J."/>
        </authorList>
    </citation>
    <scope>NUCLEOTIDE SEQUENCE [LARGE SCALE GENOMIC DNA]</scope>
    <source>
        <strain evidence="2 3">Sa4CUA1</strain>
    </source>
</reference>
<dbReference type="Proteomes" id="UP000641803">
    <property type="component" value="Unassembled WGS sequence"/>
</dbReference>
<protein>
    <recommendedName>
        <fullName evidence="4">DUF4190 domain-containing protein</fullName>
    </recommendedName>
</protein>
<dbReference type="EMBL" id="JACSQQ010000005">
    <property type="protein sequence ID" value="MBD7949634.1"/>
    <property type="molecule type" value="Genomic_DNA"/>
</dbReference>
<evidence type="ECO:0000313" key="2">
    <source>
        <dbReference type="EMBL" id="MBD7949634.1"/>
    </source>
</evidence>
<evidence type="ECO:0008006" key="4">
    <source>
        <dbReference type="Google" id="ProtNLM"/>
    </source>
</evidence>
<organism evidence="2 3">
    <name type="scientific">Oerskovia rustica</name>
    <dbReference type="NCBI Taxonomy" id="2762237"/>
    <lineage>
        <taxon>Bacteria</taxon>
        <taxon>Bacillati</taxon>
        <taxon>Actinomycetota</taxon>
        <taxon>Actinomycetes</taxon>
        <taxon>Micrococcales</taxon>
        <taxon>Cellulomonadaceae</taxon>
        <taxon>Oerskovia</taxon>
    </lineage>
</organism>
<keyword evidence="1" id="KW-1133">Transmembrane helix</keyword>
<comment type="caution">
    <text evidence="2">The sequence shown here is derived from an EMBL/GenBank/DDBJ whole genome shotgun (WGS) entry which is preliminary data.</text>
</comment>
<feature type="transmembrane region" description="Helical" evidence="1">
    <location>
        <begin position="50"/>
        <end position="68"/>
    </location>
</feature>
<sequence>MAREKKATGAAVVVTFIGLVLALLGLVLLARVATGVRRRRNEPSTGAHGTGMALGGGLVFWGALLVVIDTWNS</sequence>
<keyword evidence="1" id="KW-0812">Transmembrane</keyword>
<feature type="transmembrane region" description="Helical" evidence="1">
    <location>
        <begin position="7"/>
        <end position="30"/>
    </location>
</feature>
<keyword evidence="1" id="KW-0472">Membrane</keyword>
<gene>
    <name evidence="2" type="ORF">H9652_04320</name>
</gene>
<name>A0ABR8RPI5_9CELL</name>
<evidence type="ECO:0000256" key="1">
    <source>
        <dbReference type="SAM" id="Phobius"/>
    </source>
</evidence>
<evidence type="ECO:0000313" key="3">
    <source>
        <dbReference type="Proteomes" id="UP000641803"/>
    </source>
</evidence>
<proteinExistence type="predicted"/>
<accession>A0ABR8RPI5</accession>
<dbReference type="RefSeq" id="WP_191795040.1">
    <property type="nucleotide sequence ID" value="NZ_JACSQQ010000005.1"/>
</dbReference>
<keyword evidence="3" id="KW-1185">Reference proteome</keyword>